<dbReference type="EMBL" id="JALBWM010000056">
    <property type="protein sequence ID" value="MCO1335274.1"/>
    <property type="molecule type" value="Genomic_DNA"/>
</dbReference>
<name>A0A9X2EP83_9GAMM</name>
<sequence>MSPATSRCADNRHAQAYFGVFKKNLPEVFAVGDSQEQDKWIKLAFVVDTDVDRAVIENSISPQNIEAEIRKTLMPKLFMECKSIGSGMVQAKKMVEMIIQITRVGMSGD</sequence>
<dbReference type="AlphaFoldDB" id="A0A9X2EP83"/>
<protein>
    <submittedName>
        <fullName evidence="1">Uncharacterized protein</fullName>
    </submittedName>
</protein>
<dbReference type="Proteomes" id="UP001139028">
    <property type="component" value="Unassembled WGS sequence"/>
</dbReference>
<evidence type="ECO:0000313" key="2">
    <source>
        <dbReference type="Proteomes" id="UP001139028"/>
    </source>
</evidence>
<accession>A0A9X2EP83</accession>
<dbReference type="RefSeq" id="WP_252468727.1">
    <property type="nucleotide sequence ID" value="NZ_JALBWM010000056.1"/>
</dbReference>
<comment type="caution">
    <text evidence="1">The sequence shown here is derived from an EMBL/GenBank/DDBJ whole genome shotgun (WGS) entry which is preliminary data.</text>
</comment>
<evidence type="ECO:0000313" key="1">
    <source>
        <dbReference type="EMBL" id="MCO1335274.1"/>
    </source>
</evidence>
<organism evidence="1 2">
    <name type="scientific">Microbulbifer okhotskensis</name>
    <dbReference type="NCBI Taxonomy" id="2926617"/>
    <lineage>
        <taxon>Bacteria</taxon>
        <taxon>Pseudomonadati</taxon>
        <taxon>Pseudomonadota</taxon>
        <taxon>Gammaproteobacteria</taxon>
        <taxon>Cellvibrionales</taxon>
        <taxon>Microbulbiferaceae</taxon>
        <taxon>Microbulbifer</taxon>
    </lineage>
</organism>
<gene>
    <name evidence="1" type="ORF">MO867_13130</name>
</gene>
<proteinExistence type="predicted"/>
<keyword evidence="2" id="KW-1185">Reference proteome</keyword>
<reference evidence="1" key="1">
    <citation type="journal article" date="2022" name="Arch. Microbiol.">
        <title>Microbulbifer okhotskensis sp. nov., isolated from a deep bottom sediment of the Okhotsk Sea.</title>
        <authorList>
            <person name="Romanenko L."/>
            <person name="Kurilenko V."/>
            <person name="Otstavnykh N."/>
            <person name="Velansky P."/>
            <person name="Isaeva M."/>
            <person name="Mikhailov V."/>
        </authorList>
    </citation>
    <scope>NUCLEOTIDE SEQUENCE</scope>
    <source>
        <strain evidence="1">OS29</strain>
    </source>
</reference>